<name>A0A803P471_CANSA</name>
<sequence>MVNTRRTHVAPSTSSSLPQGPQITDPGTQVPITTRISMNTTNMVNLFTTIGATSLATTTCQTDTGTQVDPSGNSTPPRVDPTLAPPTEGRTQGQ</sequence>
<reference evidence="2" key="1">
    <citation type="submission" date="2018-11" db="EMBL/GenBank/DDBJ databases">
        <authorList>
            <person name="Grassa J C."/>
        </authorList>
    </citation>
    <scope>NUCLEOTIDE SEQUENCE [LARGE SCALE GENOMIC DNA]</scope>
</reference>
<dbReference type="EMBL" id="UZAU01000287">
    <property type="status" value="NOT_ANNOTATED_CDS"/>
    <property type="molecule type" value="Genomic_DNA"/>
</dbReference>
<dbReference type="Gramene" id="evm.model.03.1159">
    <property type="protein sequence ID" value="cds.evm.model.03.1159"/>
    <property type="gene ID" value="evm.TU.03.1159"/>
</dbReference>
<protein>
    <submittedName>
        <fullName evidence="2">Uncharacterized protein</fullName>
    </submittedName>
</protein>
<feature type="region of interest" description="Disordered" evidence="1">
    <location>
        <begin position="61"/>
        <end position="94"/>
    </location>
</feature>
<dbReference type="AlphaFoldDB" id="A0A803P471"/>
<dbReference type="Proteomes" id="UP000596661">
    <property type="component" value="Chromosome 3"/>
</dbReference>
<evidence type="ECO:0000313" key="3">
    <source>
        <dbReference type="Proteomes" id="UP000596661"/>
    </source>
</evidence>
<keyword evidence="3" id="KW-1185">Reference proteome</keyword>
<accession>A0A803P471</accession>
<proteinExistence type="predicted"/>
<organism evidence="2 3">
    <name type="scientific">Cannabis sativa</name>
    <name type="common">Hemp</name>
    <name type="synonym">Marijuana</name>
    <dbReference type="NCBI Taxonomy" id="3483"/>
    <lineage>
        <taxon>Eukaryota</taxon>
        <taxon>Viridiplantae</taxon>
        <taxon>Streptophyta</taxon>
        <taxon>Embryophyta</taxon>
        <taxon>Tracheophyta</taxon>
        <taxon>Spermatophyta</taxon>
        <taxon>Magnoliopsida</taxon>
        <taxon>eudicotyledons</taxon>
        <taxon>Gunneridae</taxon>
        <taxon>Pentapetalae</taxon>
        <taxon>rosids</taxon>
        <taxon>fabids</taxon>
        <taxon>Rosales</taxon>
        <taxon>Cannabaceae</taxon>
        <taxon>Cannabis</taxon>
    </lineage>
</organism>
<feature type="compositionally biased region" description="Polar residues" evidence="1">
    <location>
        <begin position="9"/>
        <end position="30"/>
    </location>
</feature>
<feature type="region of interest" description="Disordered" evidence="1">
    <location>
        <begin position="1"/>
        <end position="30"/>
    </location>
</feature>
<evidence type="ECO:0000256" key="1">
    <source>
        <dbReference type="SAM" id="MobiDB-lite"/>
    </source>
</evidence>
<evidence type="ECO:0000313" key="2">
    <source>
        <dbReference type="EnsemblPlants" id="cds.evm.model.03.1159"/>
    </source>
</evidence>
<reference evidence="2" key="2">
    <citation type="submission" date="2021-03" db="UniProtKB">
        <authorList>
            <consortium name="EnsemblPlants"/>
        </authorList>
    </citation>
    <scope>IDENTIFICATION</scope>
</reference>
<feature type="compositionally biased region" description="Polar residues" evidence="1">
    <location>
        <begin position="67"/>
        <end position="76"/>
    </location>
</feature>
<dbReference type="EnsemblPlants" id="evm.model.03.1159">
    <property type="protein sequence ID" value="cds.evm.model.03.1159"/>
    <property type="gene ID" value="evm.TU.03.1159"/>
</dbReference>